<proteinExistence type="predicted"/>
<dbReference type="EMBL" id="CYGY02000014">
    <property type="protein sequence ID" value="SIT37824.1"/>
    <property type="molecule type" value="Genomic_DNA"/>
</dbReference>
<dbReference type="SUPFAM" id="SSF54909">
    <property type="entry name" value="Dimeric alpha+beta barrel"/>
    <property type="match status" value="1"/>
</dbReference>
<organism evidence="2 3">
    <name type="scientific">Paraburkholderia piptadeniae</name>
    <dbReference type="NCBI Taxonomy" id="1701573"/>
    <lineage>
        <taxon>Bacteria</taxon>
        <taxon>Pseudomonadati</taxon>
        <taxon>Pseudomonadota</taxon>
        <taxon>Betaproteobacteria</taxon>
        <taxon>Burkholderiales</taxon>
        <taxon>Burkholderiaceae</taxon>
        <taxon>Paraburkholderia</taxon>
    </lineage>
</organism>
<dbReference type="GO" id="GO:0004497">
    <property type="term" value="F:monooxygenase activity"/>
    <property type="evidence" value="ECO:0007669"/>
    <property type="project" value="UniProtKB-KW"/>
</dbReference>
<dbReference type="Gene3D" id="3.30.70.100">
    <property type="match status" value="1"/>
</dbReference>
<keyword evidence="2" id="KW-0503">Monooxygenase</keyword>
<dbReference type="InterPro" id="IPR007138">
    <property type="entry name" value="ABM_dom"/>
</dbReference>
<dbReference type="Proteomes" id="UP000195569">
    <property type="component" value="Unassembled WGS sequence"/>
</dbReference>
<protein>
    <submittedName>
        <fullName evidence="2">Antibiotic biosynthesis monooxygenase</fullName>
    </submittedName>
</protein>
<dbReference type="AlphaFoldDB" id="A0A1N7RRV3"/>
<dbReference type="InterPro" id="IPR011008">
    <property type="entry name" value="Dimeric_a/b-barrel"/>
</dbReference>
<reference evidence="2" key="1">
    <citation type="submission" date="2016-12" db="EMBL/GenBank/DDBJ databases">
        <authorList>
            <person name="Moulin L."/>
        </authorList>
    </citation>
    <scope>NUCLEOTIDE SEQUENCE [LARGE SCALE GENOMIC DNA]</scope>
    <source>
        <strain evidence="2">STM 7183</strain>
    </source>
</reference>
<gene>
    <name evidence="2" type="ORF">BN2476_140024</name>
</gene>
<evidence type="ECO:0000259" key="1">
    <source>
        <dbReference type="Pfam" id="PF03992"/>
    </source>
</evidence>
<comment type="caution">
    <text evidence="2">The sequence shown here is derived from an EMBL/GenBank/DDBJ whole genome shotgun (WGS) entry which is preliminary data.</text>
</comment>
<evidence type="ECO:0000313" key="3">
    <source>
        <dbReference type="Proteomes" id="UP000195569"/>
    </source>
</evidence>
<keyword evidence="2" id="KW-0560">Oxidoreductase</keyword>
<sequence length="59" mass="6699">MGYELLKGDADTSYSFLERYRDEEGAAAHRKSDHYRVLGRKLGDYIDGKPEVITLHGPT</sequence>
<keyword evidence="3" id="KW-1185">Reference proteome</keyword>
<feature type="domain" description="ABM" evidence="1">
    <location>
        <begin position="2"/>
        <end position="36"/>
    </location>
</feature>
<name>A0A1N7RRV3_9BURK</name>
<accession>A0A1N7RRV3</accession>
<evidence type="ECO:0000313" key="2">
    <source>
        <dbReference type="EMBL" id="SIT37824.1"/>
    </source>
</evidence>
<dbReference type="Pfam" id="PF03992">
    <property type="entry name" value="ABM"/>
    <property type="match status" value="1"/>
</dbReference>